<dbReference type="Pfam" id="PF14748">
    <property type="entry name" value="P5CR_dimer"/>
    <property type="match status" value="1"/>
</dbReference>
<dbReference type="PROSITE" id="PS00521">
    <property type="entry name" value="P5CR"/>
    <property type="match status" value="1"/>
</dbReference>
<protein>
    <recommendedName>
        <fullName evidence="4 5">Pyrroline-5-carboxylate reductase</fullName>
        <shortName evidence="4">P5C reductase</shortName>
        <shortName evidence="4">P5CR</shortName>
        <ecNumber evidence="4 5">1.5.1.2</ecNumber>
    </recommendedName>
    <alternativeName>
        <fullName evidence="4">PCA reductase</fullName>
    </alternativeName>
</protein>
<dbReference type="NCBIfam" id="NF008839">
    <property type="entry name" value="PRK11880.2-4"/>
    <property type="match status" value="1"/>
</dbReference>
<evidence type="ECO:0000313" key="10">
    <source>
        <dbReference type="EMBL" id="SUX10279.1"/>
    </source>
</evidence>
<feature type="domain" description="Pyrroline-5-carboxylate reductase dimerisation" evidence="9">
    <location>
        <begin position="147"/>
        <end position="247"/>
    </location>
</feature>
<evidence type="ECO:0000256" key="4">
    <source>
        <dbReference type="HAMAP-Rule" id="MF_01925"/>
    </source>
</evidence>
<dbReference type="PANTHER" id="PTHR11645">
    <property type="entry name" value="PYRROLINE-5-CARBOXYLATE REDUCTASE"/>
    <property type="match status" value="1"/>
</dbReference>
<dbReference type="GO" id="GO:0004735">
    <property type="term" value="F:pyrroline-5-carboxylate reductase activity"/>
    <property type="evidence" value="ECO:0007669"/>
    <property type="project" value="UniProtKB-UniRule"/>
</dbReference>
<keyword evidence="4 7" id="KW-0028">Amino-acid biosynthesis</keyword>
<keyword evidence="4" id="KW-0963">Cytoplasm</keyword>
<feature type="binding site" evidence="6">
    <location>
        <begin position="7"/>
        <end position="12"/>
    </location>
    <ligand>
        <name>NADP(+)</name>
        <dbReference type="ChEBI" id="CHEBI:58349"/>
    </ligand>
</feature>
<dbReference type="InterPro" id="IPR053790">
    <property type="entry name" value="P5CR-like_CS"/>
</dbReference>
<dbReference type="GO" id="GO:0055129">
    <property type="term" value="P:L-proline biosynthetic process"/>
    <property type="evidence" value="ECO:0007669"/>
    <property type="project" value="UniProtKB-UniRule"/>
</dbReference>
<dbReference type="InterPro" id="IPR028939">
    <property type="entry name" value="P5C_Rdtase_cat_N"/>
</dbReference>
<dbReference type="Pfam" id="PF03807">
    <property type="entry name" value="F420_oxidored"/>
    <property type="match status" value="1"/>
</dbReference>
<comment type="subcellular location">
    <subcellularLocation>
        <location evidence="4">Cytoplasm</location>
    </subcellularLocation>
</comment>
<dbReference type="FunFam" id="1.10.3730.10:FF:000001">
    <property type="entry name" value="Pyrroline-5-carboxylate reductase"/>
    <property type="match status" value="1"/>
</dbReference>
<evidence type="ECO:0000259" key="9">
    <source>
        <dbReference type="Pfam" id="PF14748"/>
    </source>
</evidence>
<dbReference type="InterPro" id="IPR008927">
    <property type="entry name" value="6-PGluconate_DH-like_C_sf"/>
</dbReference>
<keyword evidence="11" id="KW-1185">Reference proteome</keyword>
<dbReference type="InterPro" id="IPR036291">
    <property type="entry name" value="NAD(P)-bd_dom_sf"/>
</dbReference>
<dbReference type="Proteomes" id="UP000254920">
    <property type="component" value="Unassembled WGS sequence"/>
</dbReference>
<dbReference type="Gene3D" id="3.40.50.720">
    <property type="entry name" value="NAD(P)-binding Rossmann-like Domain"/>
    <property type="match status" value="1"/>
</dbReference>
<evidence type="ECO:0000256" key="5">
    <source>
        <dbReference type="NCBIfam" id="TIGR00112"/>
    </source>
</evidence>
<dbReference type="NCBIfam" id="TIGR00112">
    <property type="entry name" value="proC"/>
    <property type="match status" value="1"/>
</dbReference>
<gene>
    <name evidence="4 10" type="primary">proC</name>
    <name evidence="10" type="ORF">NCTC12475_00465</name>
</gene>
<reference evidence="10 11" key="1">
    <citation type="submission" date="2018-06" db="EMBL/GenBank/DDBJ databases">
        <authorList>
            <consortium name="Pathogen Informatics"/>
            <person name="Doyle S."/>
        </authorList>
    </citation>
    <scope>NUCLEOTIDE SEQUENCE [LARGE SCALE GENOMIC DNA]</scope>
    <source>
        <strain evidence="10 11">NCTC12475</strain>
    </source>
</reference>
<organism evidence="10 11">
    <name type="scientific">Campylobacter sputorum subsp. sputorum</name>
    <dbReference type="NCBI Taxonomy" id="32024"/>
    <lineage>
        <taxon>Bacteria</taxon>
        <taxon>Pseudomonadati</taxon>
        <taxon>Campylobacterota</taxon>
        <taxon>Epsilonproteobacteria</taxon>
        <taxon>Campylobacterales</taxon>
        <taxon>Campylobacteraceae</taxon>
        <taxon>Campylobacter</taxon>
    </lineage>
</organism>
<evidence type="ECO:0000256" key="1">
    <source>
        <dbReference type="ARBA" id="ARBA00005525"/>
    </source>
</evidence>
<keyword evidence="4 7" id="KW-0641">Proline biosynthesis</keyword>
<dbReference type="Gene3D" id="1.10.3730.10">
    <property type="entry name" value="ProC C-terminal domain-like"/>
    <property type="match status" value="1"/>
</dbReference>
<evidence type="ECO:0000313" key="11">
    <source>
        <dbReference type="Proteomes" id="UP000254920"/>
    </source>
</evidence>
<dbReference type="RefSeq" id="WP_089182709.1">
    <property type="nucleotide sequence ID" value="NZ_CP043427.1"/>
</dbReference>
<dbReference type="AlphaFoldDB" id="A0A381DHV9"/>
<accession>A0A381DHV9</accession>
<dbReference type="UniPathway" id="UPA00098">
    <property type="reaction ID" value="UER00361"/>
</dbReference>
<feature type="binding site" evidence="6">
    <location>
        <begin position="63"/>
        <end position="66"/>
    </location>
    <ligand>
        <name>NADP(+)</name>
        <dbReference type="ChEBI" id="CHEBI:58349"/>
    </ligand>
</feature>
<name>A0A381DHV9_9BACT</name>
<sequence length="248" mass="26772">MEEIFILGNGAMATAMAFGLKDKYSIVLVGRNRQKLENLAKQGFKTELYGDKFDINNKFIILAFKPYALDSVSQILSGKADLIISVLATSSLEEIKNQISSNRYIKAMPNIAAKFKSSITPFFSKDCQNEDEVILSTFGEICRVDSEDELNMAMAISGCAPAYLALVAEAMACGCVSKGLKKDIAHSITAGVFKSISALLKESHPALIKESVCSPAGTTIEGVNVLEEHSVRSAFIKAIKASIDKASK</sequence>
<evidence type="ECO:0000256" key="3">
    <source>
        <dbReference type="ARBA" id="ARBA00023002"/>
    </source>
</evidence>
<keyword evidence="3 4" id="KW-0560">Oxidoreductase</keyword>
<dbReference type="GeneID" id="93090905"/>
<dbReference type="InterPro" id="IPR000304">
    <property type="entry name" value="Pyrroline-COOH_reductase"/>
</dbReference>
<proteinExistence type="inferred from homology"/>
<comment type="similarity">
    <text evidence="1 4 7">Belongs to the pyrroline-5-carboxylate reductase family.</text>
</comment>
<dbReference type="SUPFAM" id="SSF48179">
    <property type="entry name" value="6-phosphogluconate dehydrogenase C-terminal domain-like"/>
    <property type="match status" value="1"/>
</dbReference>
<comment type="pathway">
    <text evidence="4 7">Amino-acid biosynthesis; L-proline biosynthesis; L-proline from L-glutamate 5-semialdehyde: step 1/1.</text>
</comment>
<evidence type="ECO:0000256" key="6">
    <source>
        <dbReference type="PIRSR" id="PIRSR000193-1"/>
    </source>
</evidence>
<dbReference type="InterPro" id="IPR029036">
    <property type="entry name" value="P5CR_dimer"/>
</dbReference>
<keyword evidence="2 4" id="KW-0521">NADP</keyword>
<feature type="domain" description="Pyrroline-5-carboxylate reductase catalytic N-terminal" evidence="8">
    <location>
        <begin position="4"/>
        <end position="88"/>
    </location>
</feature>
<dbReference type="HAMAP" id="MF_01925">
    <property type="entry name" value="P5C_reductase"/>
    <property type="match status" value="1"/>
</dbReference>
<dbReference type="PANTHER" id="PTHR11645:SF0">
    <property type="entry name" value="PYRROLINE-5-CARBOXYLATE REDUCTASE 3"/>
    <property type="match status" value="1"/>
</dbReference>
<dbReference type="OrthoDB" id="9805754at2"/>
<evidence type="ECO:0000256" key="7">
    <source>
        <dbReference type="RuleBase" id="RU003903"/>
    </source>
</evidence>
<comment type="catalytic activity">
    <reaction evidence="4">
        <text>L-proline + NAD(+) = (S)-1-pyrroline-5-carboxylate + NADH + 2 H(+)</text>
        <dbReference type="Rhea" id="RHEA:14105"/>
        <dbReference type="ChEBI" id="CHEBI:15378"/>
        <dbReference type="ChEBI" id="CHEBI:17388"/>
        <dbReference type="ChEBI" id="CHEBI:57540"/>
        <dbReference type="ChEBI" id="CHEBI:57945"/>
        <dbReference type="ChEBI" id="CHEBI:60039"/>
        <dbReference type="EC" id="1.5.1.2"/>
    </reaction>
</comment>
<evidence type="ECO:0000256" key="2">
    <source>
        <dbReference type="ARBA" id="ARBA00022857"/>
    </source>
</evidence>
<comment type="catalytic activity">
    <reaction evidence="4 7">
        <text>L-proline + NADP(+) = (S)-1-pyrroline-5-carboxylate + NADPH + 2 H(+)</text>
        <dbReference type="Rhea" id="RHEA:14109"/>
        <dbReference type="ChEBI" id="CHEBI:15378"/>
        <dbReference type="ChEBI" id="CHEBI:17388"/>
        <dbReference type="ChEBI" id="CHEBI:57783"/>
        <dbReference type="ChEBI" id="CHEBI:58349"/>
        <dbReference type="ChEBI" id="CHEBI:60039"/>
        <dbReference type="EC" id="1.5.1.2"/>
    </reaction>
</comment>
<dbReference type="SUPFAM" id="SSF51735">
    <property type="entry name" value="NAD(P)-binding Rossmann-fold domains"/>
    <property type="match status" value="1"/>
</dbReference>
<comment type="function">
    <text evidence="4">Catalyzes the reduction of 1-pyrroline-5-carboxylate (PCA) to L-proline.</text>
</comment>
<dbReference type="GO" id="GO:0005737">
    <property type="term" value="C:cytoplasm"/>
    <property type="evidence" value="ECO:0007669"/>
    <property type="project" value="UniProtKB-SubCell"/>
</dbReference>
<dbReference type="PIRSF" id="PIRSF000193">
    <property type="entry name" value="Pyrrol-5-carb_rd"/>
    <property type="match status" value="1"/>
</dbReference>
<dbReference type="STRING" id="32024.GCA_000788295_00585"/>
<evidence type="ECO:0000259" key="8">
    <source>
        <dbReference type="Pfam" id="PF03807"/>
    </source>
</evidence>
<dbReference type="EC" id="1.5.1.2" evidence="4 5"/>
<dbReference type="EMBL" id="UFVD01000001">
    <property type="protein sequence ID" value="SUX10279.1"/>
    <property type="molecule type" value="Genomic_DNA"/>
</dbReference>